<evidence type="ECO:0000256" key="1">
    <source>
        <dbReference type="ARBA" id="ARBA00010871"/>
    </source>
</evidence>
<evidence type="ECO:0000313" key="9">
    <source>
        <dbReference type="Proteomes" id="UP000198711"/>
    </source>
</evidence>
<dbReference type="InterPro" id="IPR046341">
    <property type="entry name" value="SET_dom_sf"/>
</dbReference>
<keyword evidence="9" id="KW-1185">Reference proteome</keyword>
<name>A0A8X8LFP0_9BACT</name>
<dbReference type="PANTHER" id="PTHR23132:SF23">
    <property type="entry name" value="D-ALANINE--D-ALANINE LIGASE B"/>
    <property type="match status" value="1"/>
</dbReference>
<accession>A0A8X8LFP0</accession>
<comment type="caution">
    <text evidence="8">The sequence shown here is derived from an EMBL/GenBank/DDBJ whole genome shotgun (WGS) entry which is preliminary data.</text>
</comment>
<dbReference type="PROSITE" id="PS50975">
    <property type="entry name" value="ATP_GRASP"/>
    <property type="match status" value="1"/>
</dbReference>
<dbReference type="PROSITE" id="PS50868">
    <property type="entry name" value="POST_SET"/>
    <property type="match status" value="1"/>
</dbReference>
<evidence type="ECO:0000256" key="5">
    <source>
        <dbReference type="PROSITE-ProRule" id="PRU00409"/>
    </source>
</evidence>
<dbReference type="Gene3D" id="2.170.270.10">
    <property type="entry name" value="SET domain"/>
    <property type="match status" value="1"/>
</dbReference>
<evidence type="ECO:0000259" key="7">
    <source>
        <dbReference type="PROSITE" id="PS50975"/>
    </source>
</evidence>
<evidence type="ECO:0000256" key="3">
    <source>
        <dbReference type="ARBA" id="ARBA00022679"/>
    </source>
</evidence>
<dbReference type="AlphaFoldDB" id="A0A8X8LFP0"/>
<dbReference type="InterPro" id="IPR001214">
    <property type="entry name" value="SET_dom"/>
</dbReference>
<reference evidence="8 9" key="1">
    <citation type="submission" date="2016-10" db="EMBL/GenBank/DDBJ databases">
        <authorList>
            <person name="Varghese N."/>
            <person name="Submissions S."/>
        </authorList>
    </citation>
    <scope>NUCLEOTIDE SEQUENCE [LARGE SCALE GENOMIC DNA]</scope>
    <source>
        <strain evidence="8 9">DSM 25353</strain>
    </source>
</reference>
<keyword evidence="3" id="KW-0808">Transferase</keyword>
<dbReference type="PANTHER" id="PTHR23132">
    <property type="entry name" value="D-ALANINE--D-ALANINE LIGASE"/>
    <property type="match status" value="1"/>
</dbReference>
<comment type="similarity">
    <text evidence="1">Belongs to the D-alanine--D-alanine ligase family.</text>
</comment>
<dbReference type="GO" id="GO:0008716">
    <property type="term" value="F:D-alanine-D-alanine ligase activity"/>
    <property type="evidence" value="ECO:0007669"/>
    <property type="project" value="InterPro"/>
</dbReference>
<dbReference type="Gene3D" id="3.30.470.20">
    <property type="entry name" value="ATP-grasp fold, B domain"/>
    <property type="match status" value="1"/>
</dbReference>
<dbReference type="SUPFAM" id="SSF82199">
    <property type="entry name" value="SET domain"/>
    <property type="match status" value="1"/>
</dbReference>
<keyword evidence="2 8" id="KW-0436">Ligase</keyword>
<dbReference type="Proteomes" id="UP000198711">
    <property type="component" value="Unassembled WGS sequence"/>
</dbReference>
<dbReference type="Pfam" id="PF00856">
    <property type="entry name" value="SET"/>
    <property type="match status" value="1"/>
</dbReference>
<evidence type="ECO:0000256" key="2">
    <source>
        <dbReference type="ARBA" id="ARBA00022598"/>
    </source>
</evidence>
<protein>
    <submittedName>
        <fullName evidence="8">D-alanine-D-alanine ligase</fullName>
    </submittedName>
</protein>
<dbReference type="GO" id="GO:0005524">
    <property type="term" value="F:ATP binding"/>
    <property type="evidence" value="ECO:0007669"/>
    <property type="project" value="UniProtKB-UniRule"/>
</dbReference>
<evidence type="ECO:0000256" key="4">
    <source>
        <dbReference type="ARBA" id="ARBA00022691"/>
    </source>
</evidence>
<evidence type="ECO:0000313" key="8">
    <source>
        <dbReference type="EMBL" id="SDX17510.1"/>
    </source>
</evidence>
<dbReference type="InterPro" id="IPR003616">
    <property type="entry name" value="Post-SET_dom"/>
</dbReference>
<organism evidence="8 9">
    <name type="scientific">Hydrobacter penzbergensis</name>
    <dbReference type="NCBI Taxonomy" id="1235997"/>
    <lineage>
        <taxon>Bacteria</taxon>
        <taxon>Pseudomonadati</taxon>
        <taxon>Bacteroidota</taxon>
        <taxon>Chitinophagia</taxon>
        <taxon>Chitinophagales</taxon>
        <taxon>Chitinophagaceae</taxon>
        <taxon>Hydrobacter</taxon>
    </lineage>
</organism>
<proteinExistence type="inferred from homology"/>
<dbReference type="GO" id="GO:0046872">
    <property type="term" value="F:metal ion binding"/>
    <property type="evidence" value="ECO:0007669"/>
    <property type="project" value="InterPro"/>
</dbReference>
<dbReference type="RefSeq" id="WP_092724255.1">
    <property type="nucleotide sequence ID" value="NZ_FNNO01000010.1"/>
</dbReference>
<feature type="domain" description="Post-SET" evidence="6">
    <location>
        <begin position="451"/>
        <end position="467"/>
    </location>
</feature>
<evidence type="ECO:0000259" key="6">
    <source>
        <dbReference type="PROSITE" id="PS50868"/>
    </source>
</evidence>
<keyword evidence="4" id="KW-0949">S-adenosyl-L-methionine</keyword>
<dbReference type="GO" id="GO:0016740">
    <property type="term" value="F:transferase activity"/>
    <property type="evidence" value="ECO:0007669"/>
    <property type="project" value="UniProtKB-KW"/>
</dbReference>
<dbReference type="EMBL" id="FNNO01000010">
    <property type="protein sequence ID" value="SDX17510.1"/>
    <property type="molecule type" value="Genomic_DNA"/>
</dbReference>
<feature type="domain" description="ATP-grasp" evidence="7">
    <location>
        <begin position="112"/>
        <end position="321"/>
    </location>
</feature>
<dbReference type="InterPro" id="IPR011761">
    <property type="entry name" value="ATP-grasp"/>
</dbReference>
<sequence length="483" mass="55379">MNQNQLRVKKVCVLQPDYSTTSVDYQYYDPPRDLSHLLPGVQVDHVLLNKLTTYKQLKALSHKGYDIFINLCEGYLEWEVPSIDVIHTLEMLDLPFTGPSSALYDPPKEQMKYVAYCEGIKTPEYVLIESEAEVEKAIEKLQFPLFVKPAKAGDSLGIDQHSLVHNKAELLQKVKDTLGEYEQLLVEEYIDGREFTVLVAANTDGISSTTFKPVEFIFPEGYRFKTYQLKTSELHPEANIPCNDPDIEQRLRHAAQRIFKAFNGVGYARLDFRMNEKRELYFLEINFTCSVFYQDGYEGSADYILRHDGIGQAGFLRHMIAEGFSRHLRLQKNYKVSGSMIAGFGIYAVRDIAPNELIFTGEARAQRIVTRRYVMQHWSDVDKEIFRRYAYPLSNEVFLLWDDDPAAWAPQNHSCQPNTAYDGLNVVAVRPIFKGEELTLDYASFLDEQMEPFDCSCGAKNCRKRITGTPGNSVNEREKNKTA</sequence>
<dbReference type="InterPro" id="IPR011095">
    <property type="entry name" value="Dala_Dala_lig_C"/>
</dbReference>
<dbReference type="Pfam" id="PF07478">
    <property type="entry name" value="Dala_Dala_lig_C"/>
    <property type="match status" value="1"/>
</dbReference>
<keyword evidence="5" id="KW-0547">Nucleotide-binding</keyword>
<keyword evidence="5" id="KW-0067">ATP-binding</keyword>
<dbReference type="SUPFAM" id="SSF56059">
    <property type="entry name" value="Glutathione synthetase ATP-binding domain-like"/>
    <property type="match status" value="1"/>
</dbReference>
<gene>
    <name evidence="8" type="ORF">SAMN05444410_11043</name>
</gene>